<proteinExistence type="predicted"/>
<evidence type="ECO:0000259" key="2">
    <source>
        <dbReference type="Pfam" id="PF26647"/>
    </source>
</evidence>
<keyword evidence="5" id="KW-1185">Reference proteome</keyword>
<organism evidence="4 5">
    <name type="scientific">Paraphaeosphaeria sporulosa</name>
    <dbReference type="NCBI Taxonomy" id="1460663"/>
    <lineage>
        <taxon>Eukaryota</taxon>
        <taxon>Fungi</taxon>
        <taxon>Dikarya</taxon>
        <taxon>Ascomycota</taxon>
        <taxon>Pezizomycotina</taxon>
        <taxon>Dothideomycetes</taxon>
        <taxon>Pleosporomycetidae</taxon>
        <taxon>Pleosporales</taxon>
        <taxon>Massarineae</taxon>
        <taxon>Didymosphaeriaceae</taxon>
        <taxon>Paraphaeosphaeria</taxon>
    </lineage>
</organism>
<feature type="domain" description="Probable treble clef zinc finger fungi" evidence="3">
    <location>
        <begin position="60"/>
        <end position="94"/>
    </location>
</feature>
<dbReference type="InterPro" id="IPR058251">
    <property type="entry name" value="zf_Tbcl_3"/>
</dbReference>
<evidence type="ECO:0000313" key="4">
    <source>
        <dbReference type="EMBL" id="OAG06755.1"/>
    </source>
</evidence>
<evidence type="ECO:0000259" key="3">
    <source>
        <dbReference type="Pfam" id="PF26648"/>
    </source>
</evidence>
<dbReference type="GeneID" id="28757800"/>
<dbReference type="RefSeq" id="XP_018037120.1">
    <property type="nucleotide sequence ID" value="XM_018174314.1"/>
</dbReference>
<feature type="domain" description="Probable treble clef zinc finger" evidence="2">
    <location>
        <begin position="12"/>
        <end position="59"/>
    </location>
</feature>
<dbReference type="PANTHER" id="PTHR42085:SF2">
    <property type="entry name" value="F-BOX DOMAIN-CONTAINING PROTEIN"/>
    <property type="match status" value="1"/>
</dbReference>
<dbReference type="EMBL" id="KV441551">
    <property type="protein sequence ID" value="OAG06755.1"/>
    <property type="molecule type" value="Genomic_DNA"/>
</dbReference>
<dbReference type="STRING" id="1460663.A0A177CGP8"/>
<name>A0A177CGP8_9PLEO</name>
<dbReference type="Pfam" id="PF26647">
    <property type="entry name" value="zf_Tbcl_3"/>
    <property type="match status" value="1"/>
</dbReference>
<sequence length="562" mass="64555">MAQPVDPKDPEGFLRRCSGYNKKKNVRCSAIIGRNSHYAKNVHSTFLPTCYTHKDQQSYAGWCQFNQEDGERCGRLFRWTPPYLELCAQHQGHPDTPCYFMKLPLELRLEVFRYLLPSRAIGSSTSLLHIDEDPDQQQPWYHSTGPTRAGPAHLGRNAHIARPSSPLDRSTMRSVFPMPLNNLLLISRQVHDEVRDFLYSTVPFTVDVRKDGTFMCGRRLLEPRRADGSSHYVVGDVDKIKERFLKTFNWAAVKNYNVDILVENWKDDTNRGYHTFPWDEEVEIYDIRDYIGVVISGILSKARNLCRLNVRLGFSKFIWTQDELYANIKTLVGPFERLRNVRQPRFLGVYEGTPQTNFMISLPVTGHTTMAPVQNSSMTVPGSSHGRPSTPLCSVPQLPTKVPLSICTEPEFVEYRTNWERWIASAFATSLLSKTPIRAMFTELKEFYTRLAATVPDVTARNGRHAFLHRARVAREQEDVEAFRHLRNELITYWEAYLEQEERKKDDMNRRLSRMLDVDVYPASWDEDHACTIGSNSSATRSTPSPSAQSPIITDADAWLKA</sequence>
<dbReference type="InterPro" id="IPR058252">
    <property type="entry name" value="zf_Tbcl_4"/>
</dbReference>
<evidence type="ECO:0000256" key="1">
    <source>
        <dbReference type="SAM" id="MobiDB-lite"/>
    </source>
</evidence>
<dbReference type="InParanoid" id="A0A177CGP8"/>
<reference evidence="4 5" key="1">
    <citation type="submission" date="2016-05" db="EMBL/GenBank/DDBJ databases">
        <title>Comparative analysis of secretome profiles of manganese(II)-oxidizing ascomycete fungi.</title>
        <authorList>
            <consortium name="DOE Joint Genome Institute"/>
            <person name="Zeiner C.A."/>
            <person name="Purvine S.O."/>
            <person name="Zink E.M."/>
            <person name="Wu S."/>
            <person name="Pasa-Tolic L."/>
            <person name="Chaput D.L."/>
            <person name="Haridas S."/>
            <person name="Grigoriev I.V."/>
            <person name="Santelli C.M."/>
            <person name="Hansel C.M."/>
        </authorList>
    </citation>
    <scope>NUCLEOTIDE SEQUENCE [LARGE SCALE GENOMIC DNA]</scope>
    <source>
        <strain evidence="4 5">AP3s5-JAC2a</strain>
    </source>
</reference>
<feature type="region of interest" description="Disordered" evidence="1">
    <location>
        <begin position="534"/>
        <end position="554"/>
    </location>
</feature>
<feature type="compositionally biased region" description="Low complexity" evidence="1">
    <location>
        <begin position="535"/>
        <end position="551"/>
    </location>
</feature>
<gene>
    <name evidence="4" type="ORF">CC84DRAFT_1089569</name>
</gene>
<feature type="non-terminal residue" evidence="4">
    <location>
        <position position="562"/>
    </location>
</feature>
<dbReference type="AlphaFoldDB" id="A0A177CGP8"/>
<dbReference type="InterPro" id="IPR038883">
    <property type="entry name" value="AN11006-like"/>
</dbReference>
<dbReference type="OrthoDB" id="5600002at2759"/>
<dbReference type="Proteomes" id="UP000077069">
    <property type="component" value="Unassembled WGS sequence"/>
</dbReference>
<accession>A0A177CGP8</accession>
<evidence type="ECO:0000313" key="5">
    <source>
        <dbReference type="Proteomes" id="UP000077069"/>
    </source>
</evidence>
<evidence type="ECO:0008006" key="6">
    <source>
        <dbReference type="Google" id="ProtNLM"/>
    </source>
</evidence>
<dbReference type="Pfam" id="PF26648">
    <property type="entry name" value="zf_Tbcl_4"/>
    <property type="match status" value="1"/>
</dbReference>
<dbReference type="PANTHER" id="PTHR42085">
    <property type="entry name" value="F-BOX DOMAIN-CONTAINING PROTEIN"/>
    <property type="match status" value="1"/>
</dbReference>
<protein>
    <recommendedName>
        <fullName evidence="6">F-box domain-containing protein</fullName>
    </recommendedName>
</protein>